<evidence type="ECO:0000313" key="1">
    <source>
        <dbReference type="EMBL" id="KPU77521.1"/>
    </source>
</evidence>
<dbReference type="OrthoDB" id="6624721at2759"/>
<dbReference type="AlphaFoldDB" id="A0A0P8ZSQ0"/>
<gene>
    <name evidence="1" type="primary">Dana\GF27522</name>
    <name evidence="1" type="ORF">GF27522</name>
</gene>
<reference evidence="1 2" key="1">
    <citation type="journal article" date="2007" name="Nature">
        <title>Evolution of genes and genomes on the Drosophila phylogeny.</title>
        <authorList>
            <consortium name="Drosophila 12 Genomes Consortium"/>
            <person name="Clark A.G."/>
            <person name="Eisen M.B."/>
            <person name="Smith D.R."/>
            <person name="Bergman C.M."/>
            <person name="Oliver B."/>
            <person name="Markow T.A."/>
            <person name="Kaufman T.C."/>
            <person name="Kellis M."/>
            <person name="Gelbart W."/>
            <person name="Iyer V.N."/>
            <person name="Pollard D.A."/>
            <person name="Sackton T.B."/>
            <person name="Larracuente A.M."/>
            <person name="Singh N.D."/>
            <person name="Abad J.P."/>
            <person name="Abt D.N."/>
            <person name="Adryan B."/>
            <person name="Aguade M."/>
            <person name="Akashi H."/>
            <person name="Anderson W.W."/>
            <person name="Aquadro C.F."/>
            <person name="Ardell D.H."/>
            <person name="Arguello R."/>
            <person name="Artieri C.G."/>
            <person name="Barbash D.A."/>
            <person name="Barker D."/>
            <person name="Barsanti P."/>
            <person name="Batterham P."/>
            <person name="Batzoglou S."/>
            <person name="Begun D."/>
            <person name="Bhutkar A."/>
            <person name="Blanco E."/>
            <person name="Bosak S.A."/>
            <person name="Bradley R.K."/>
            <person name="Brand A.D."/>
            <person name="Brent M.R."/>
            <person name="Brooks A.N."/>
            <person name="Brown R.H."/>
            <person name="Butlin R.K."/>
            <person name="Caggese C."/>
            <person name="Calvi B.R."/>
            <person name="Bernardo de Carvalho A."/>
            <person name="Caspi A."/>
            <person name="Castrezana S."/>
            <person name="Celniker S.E."/>
            <person name="Chang J.L."/>
            <person name="Chapple C."/>
            <person name="Chatterji S."/>
            <person name="Chinwalla A."/>
            <person name="Civetta A."/>
            <person name="Clifton S.W."/>
            <person name="Comeron J.M."/>
            <person name="Costello J.C."/>
            <person name="Coyne J.A."/>
            <person name="Daub J."/>
            <person name="David R.G."/>
            <person name="Delcher A.L."/>
            <person name="Delehaunty K."/>
            <person name="Do C.B."/>
            <person name="Ebling H."/>
            <person name="Edwards K."/>
            <person name="Eickbush T."/>
            <person name="Evans J.D."/>
            <person name="Filipski A."/>
            <person name="Findeiss S."/>
            <person name="Freyhult E."/>
            <person name="Fulton L."/>
            <person name="Fulton R."/>
            <person name="Garcia A.C."/>
            <person name="Gardiner A."/>
            <person name="Garfield D.A."/>
            <person name="Garvin B.E."/>
            <person name="Gibson G."/>
            <person name="Gilbert D."/>
            <person name="Gnerre S."/>
            <person name="Godfrey J."/>
            <person name="Good R."/>
            <person name="Gotea V."/>
            <person name="Gravely B."/>
            <person name="Greenberg A.J."/>
            <person name="Griffiths-Jones S."/>
            <person name="Gross S."/>
            <person name="Guigo R."/>
            <person name="Gustafson E.A."/>
            <person name="Haerty W."/>
            <person name="Hahn M.W."/>
            <person name="Halligan D.L."/>
            <person name="Halpern A.L."/>
            <person name="Halter G.M."/>
            <person name="Han M.V."/>
            <person name="Heger A."/>
            <person name="Hillier L."/>
            <person name="Hinrichs A.S."/>
            <person name="Holmes I."/>
            <person name="Hoskins R.A."/>
            <person name="Hubisz M.J."/>
            <person name="Hultmark D."/>
            <person name="Huntley M.A."/>
            <person name="Jaffe D.B."/>
            <person name="Jagadeeshan S."/>
            <person name="Jeck W.R."/>
            <person name="Johnson J."/>
            <person name="Jones C.D."/>
            <person name="Jordan W.C."/>
            <person name="Karpen G.H."/>
            <person name="Kataoka E."/>
            <person name="Keightley P.D."/>
            <person name="Kheradpour P."/>
            <person name="Kirkness E.F."/>
            <person name="Koerich L.B."/>
            <person name="Kristiansen K."/>
            <person name="Kudrna D."/>
            <person name="Kulathinal R.J."/>
            <person name="Kumar S."/>
            <person name="Kwok R."/>
            <person name="Lander E."/>
            <person name="Langley C.H."/>
            <person name="Lapoint R."/>
            <person name="Lazzaro B.P."/>
            <person name="Lee S.J."/>
            <person name="Levesque L."/>
            <person name="Li R."/>
            <person name="Lin C.F."/>
            <person name="Lin M.F."/>
            <person name="Lindblad-Toh K."/>
            <person name="Llopart A."/>
            <person name="Long M."/>
            <person name="Low L."/>
            <person name="Lozovsky E."/>
            <person name="Lu J."/>
            <person name="Luo M."/>
            <person name="Machado C.A."/>
            <person name="Makalowski W."/>
            <person name="Marzo M."/>
            <person name="Matsuda M."/>
            <person name="Matzkin L."/>
            <person name="McAllister B."/>
            <person name="McBride C.S."/>
            <person name="McKernan B."/>
            <person name="McKernan K."/>
            <person name="Mendez-Lago M."/>
            <person name="Minx P."/>
            <person name="Mollenhauer M.U."/>
            <person name="Montooth K."/>
            <person name="Mount S.M."/>
            <person name="Mu X."/>
            <person name="Myers E."/>
            <person name="Negre B."/>
            <person name="Newfeld S."/>
            <person name="Nielsen R."/>
            <person name="Noor M.A."/>
            <person name="O'Grady P."/>
            <person name="Pachter L."/>
            <person name="Papaceit M."/>
            <person name="Parisi M.J."/>
            <person name="Parisi M."/>
            <person name="Parts L."/>
            <person name="Pedersen J.S."/>
            <person name="Pesole G."/>
            <person name="Phillippy A.M."/>
            <person name="Ponting C.P."/>
            <person name="Pop M."/>
            <person name="Porcelli D."/>
            <person name="Powell J.R."/>
            <person name="Prohaska S."/>
            <person name="Pruitt K."/>
            <person name="Puig M."/>
            <person name="Quesneville H."/>
            <person name="Ram K.R."/>
            <person name="Rand D."/>
            <person name="Rasmussen M.D."/>
            <person name="Reed L.K."/>
            <person name="Reenan R."/>
            <person name="Reily A."/>
            <person name="Remington K.A."/>
            <person name="Rieger T.T."/>
            <person name="Ritchie M.G."/>
            <person name="Robin C."/>
            <person name="Rogers Y.H."/>
            <person name="Rohde C."/>
            <person name="Rozas J."/>
            <person name="Rubenfield M.J."/>
            <person name="Ruiz A."/>
            <person name="Russo S."/>
            <person name="Salzberg S.L."/>
            <person name="Sanchez-Gracia A."/>
            <person name="Saranga D.J."/>
            <person name="Sato H."/>
            <person name="Schaeffer S.W."/>
            <person name="Schatz M.C."/>
            <person name="Schlenke T."/>
            <person name="Schwartz R."/>
            <person name="Segarra C."/>
            <person name="Singh R.S."/>
            <person name="Sirot L."/>
            <person name="Sirota M."/>
            <person name="Sisneros N.B."/>
            <person name="Smith C.D."/>
            <person name="Smith T.F."/>
            <person name="Spieth J."/>
            <person name="Stage D.E."/>
            <person name="Stark A."/>
            <person name="Stephan W."/>
            <person name="Strausberg R.L."/>
            <person name="Strempel S."/>
            <person name="Sturgill D."/>
            <person name="Sutton G."/>
            <person name="Sutton G.G."/>
            <person name="Tao W."/>
            <person name="Teichmann S."/>
            <person name="Tobari Y.N."/>
            <person name="Tomimura Y."/>
            <person name="Tsolas J.M."/>
            <person name="Valente V.L."/>
            <person name="Venter E."/>
            <person name="Venter J.C."/>
            <person name="Vicario S."/>
            <person name="Vieira F.G."/>
            <person name="Vilella A.J."/>
            <person name="Villasante A."/>
            <person name="Walenz B."/>
            <person name="Wang J."/>
            <person name="Wasserman M."/>
            <person name="Watts T."/>
            <person name="Wilson D."/>
            <person name="Wilson R.K."/>
            <person name="Wing R.A."/>
            <person name="Wolfner M.F."/>
            <person name="Wong A."/>
            <person name="Wong G.K."/>
            <person name="Wu C.I."/>
            <person name="Wu G."/>
            <person name="Yamamoto D."/>
            <person name="Yang H.P."/>
            <person name="Yang S.P."/>
            <person name="Yorke J.A."/>
            <person name="Yoshida K."/>
            <person name="Zdobnov E."/>
            <person name="Zhang P."/>
            <person name="Zhang Y."/>
            <person name="Zimin A.V."/>
            <person name="Baldwin J."/>
            <person name="Abdouelleil A."/>
            <person name="Abdulkadir J."/>
            <person name="Abebe A."/>
            <person name="Abera B."/>
            <person name="Abreu J."/>
            <person name="Acer S.C."/>
            <person name="Aftuck L."/>
            <person name="Alexander A."/>
            <person name="An P."/>
            <person name="Anderson E."/>
            <person name="Anderson S."/>
            <person name="Arachi H."/>
            <person name="Azer M."/>
            <person name="Bachantsang P."/>
            <person name="Barry A."/>
            <person name="Bayul T."/>
            <person name="Berlin A."/>
            <person name="Bessette D."/>
            <person name="Bloom T."/>
            <person name="Blye J."/>
            <person name="Boguslavskiy L."/>
            <person name="Bonnet C."/>
            <person name="Boukhgalter B."/>
            <person name="Bourzgui I."/>
            <person name="Brown A."/>
            <person name="Cahill P."/>
            <person name="Channer S."/>
            <person name="Cheshatsang Y."/>
            <person name="Chuda L."/>
            <person name="Citroen M."/>
            <person name="Collymore A."/>
            <person name="Cooke P."/>
            <person name="Costello M."/>
            <person name="D'Aco K."/>
            <person name="Daza R."/>
            <person name="De Haan G."/>
            <person name="DeGray S."/>
            <person name="DeMaso C."/>
            <person name="Dhargay N."/>
            <person name="Dooley K."/>
            <person name="Dooley E."/>
            <person name="Doricent M."/>
            <person name="Dorje P."/>
            <person name="Dorjee K."/>
            <person name="Dupes A."/>
            <person name="Elong R."/>
            <person name="Falk J."/>
            <person name="Farina A."/>
            <person name="Faro S."/>
            <person name="Ferguson D."/>
            <person name="Fisher S."/>
            <person name="Foley C.D."/>
            <person name="Franke A."/>
            <person name="Friedrich D."/>
            <person name="Gadbois L."/>
            <person name="Gearin G."/>
            <person name="Gearin C.R."/>
            <person name="Giannoukos G."/>
            <person name="Goode T."/>
            <person name="Graham J."/>
            <person name="Grandbois E."/>
            <person name="Grewal S."/>
            <person name="Gyaltsen K."/>
            <person name="Hafez N."/>
            <person name="Hagos B."/>
            <person name="Hall J."/>
            <person name="Henson C."/>
            <person name="Hollinger A."/>
            <person name="Honan T."/>
            <person name="Huard M.D."/>
            <person name="Hughes L."/>
            <person name="Hurhula B."/>
            <person name="Husby M.E."/>
            <person name="Kamat A."/>
            <person name="Kanga B."/>
            <person name="Kashin S."/>
            <person name="Khazanovich D."/>
            <person name="Kisner P."/>
            <person name="Lance K."/>
            <person name="Lara M."/>
            <person name="Lee W."/>
            <person name="Lennon N."/>
            <person name="Letendre F."/>
            <person name="LeVine R."/>
            <person name="Lipovsky A."/>
            <person name="Liu X."/>
            <person name="Liu J."/>
            <person name="Liu S."/>
            <person name="Lokyitsang T."/>
            <person name="Lokyitsang Y."/>
            <person name="Lubonja R."/>
            <person name="Lui A."/>
            <person name="MacDonald P."/>
            <person name="Magnisalis V."/>
            <person name="Maru K."/>
            <person name="Matthews C."/>
            <person name="McCusker W."/>
            <person name="McDonough S."/>
            <person name="Mehta T."/>
            <person name="Meldrim J."/>
            <person name="Meneus L."/>
            <person name="Mihai O."/>
            <person name="Mihalev A."/>
            <person name="Mihova T."/>
            <person name="Mittelman R."/>
            <person name="Mlenga V."/>
            <person name="Montmayeur A."/>
            <person name="Mulrain L."/>
            <person name="Navidi A."/>
            <person name="Naylor J."/>
            <person name="Negash T."/>
            <person name="Nguyen T."/>
            <person name="Nguyen N."/>
            <person name="Nicol R."/>
            <person name="Norbu C."/>
            <person name="Norbu N."/>
            <person name="Novod N."/>
            <person name="O'Neill B."/>
            <person name="Osman S."/>
            <person name="Markiewicz E."/>
            <person name="Oyono O.L."/>
            <person name="Patti C."/>
            <person name="Phunkhang P."/>
            <person name="Pierre F."/>
            <person name="Priest M."/>
            <person name="Raghuraman S."/>
            <person name="Rege F."/>
            <person name="Reyes R."/>
            <person name="Rise C."/>
            <person name="Rogov P."/>
            <person name="Ross K."/>
            <person name="Ryan E."/>
            <person name="Settipalli S."/>
            <person name="Shea T."/>
            <person name="Sherpa N."/>
            <person name="Shi L."/>
            <person name="Shih D."/>
            <person name="Sparrow T."/>
            <person name="Spaulding J."/>
            <person name="Stalker J."/>
            <person name="Stange-Thomann N."/>
            <person name="Stavropoulos S."/>
            <person name="Stone C."/>
            <person name="Strader C."/>
            <person name="Tesfaye S."/>
            <person name="Thomson T."/>
            <person name="Thoulutsang Y."/>
            <person name="Thoulutsang D."/>
            <person name="Topham K."/>
            <person name="Topping I."/>
            <person name="Tsamla T."/>
            <person name="Vassiliev H."/>
            <person name="Vo A."/>
            <person name="Wangchuk T."/>
            <person name="Wangdi T."/>
            <person name="Weiand M."/>
            <person name="Wilkinson J."/>
            <person name="Wilson A."/>
            <person name="Yadav S."/>
            <person name="Young G."/>
            <person name="Yu Q."/>
            <person name="Zembek L."/>
            <person name="Zhong D."/>
            <person name="Zimmer A."/>
            <person name="Zwirko Z."/>
            <person name="Jaffe D.B."/>
            <person name="Alvarez P."/>
            <person name="Brockman W."/>
            <person name="Butler J."/>
            <person name="Chin C."/>
            <person name="Gnerre S."/>
            <person name="Grabherr M."/>
            <person name="Kleber M."/>
            <person name="Mauceli E."/>
            <person name="MacCallum I."/>
        </authorList>
    </citation>
    <scope>NUCLEOTIDE SEQUENCE [LARGE SCALE GENOMIC DNA]</scope>
    <source>
        <strain evidence="2">Tucson 14024-0371.13</strain>
    </source>
</reference>
<evidence type="ECO:0000313" key="2">
    <source>
        <dbReference type="Proteomes" id="UP000007801"/>
    </source>
</evidence>
<organism evidence="1 2">
    <name type="scientific">Drosophila ananassae</name>
    <name type="common">Fruit fly</name>
    <dbReference type="NCBI Taxonomy" id="7217"/>
    <lineage>
        <taxon>Eukaryota</taxon>
        <taxon>Metazoa</taxon>
        <taxon>Ecdysozoa</taxon>
        <taxon>Arthropoda</taxon>
        <taxon>Hexapoda</taxon>
        <taxon>Insecta</taxon>
        <taxon>Pterygota</taxon>
        <taxon>Neoptera</taxon>
        <taxon>Endopterygota</taxon>
        <taxon>Diptera</taxon>
        <taxon>Brachycera</taxon>
        <taxon>Muscomorpha</taxon>
        <taxon>Ephydroidea</taxon>
        <taxon>Drosophilidae</taxon>
        <taxon>Drosophila</taxon>
        <taxon>Sophophora</taxon>
    </lineage>
</organism>
<dbReference type="InParanoid" id="A0A0P8ZSQ0"/>
<dbReference type="EMBL" id="CH902630">
    <property type="protein sequence ID" value="KPU77521.1"/>
    <property type="molecule type" value="Genomic_DNA"/>
</dbReference>
<proteinExistence type="predicted"/>
<protein>
    <recommendedName>
        <fullName evidence="3">Reverse transcriptase zinc-binding domain-containing protein</fullName>
    </recommendedName>
</protein>
<name>A0A0P8ZSQ0_DROAN</name>
<evidence type="ECO:0008006" key="3">
    <source>
        <dbReference type="Google" id="ProtNLM"/>
    </source>
</evidence>
<dbReference type="Proteomes" id="UP000007801">
    <property type="component" value="Unassembled WGS sequence"/>
</dbReference>
<sequence>MLDTRLSFREHLEYAHKRASETIRALSRKLLNIRGPRQEWRKLNTSVVSSQILYAAPVWAEAMTVRSYVWGIEADYRLCALRTSCAFRTVSDNAALVIAGLIPLGELVREKSELGETAQDETASASARKAAARARSLANWQSLWENSTKGLWTHRLIPDKGIWTGRKHGEVDFYLTQALSGHGCFRSYLKRFGHEREDGCPSCGRGVMKDAYHVLFDCWRFDEERTNLEESLEETFLPVSRCH</sequence>
<keyword evidence="2" id="KW-1185">Reference proteome</keyword>
<dbReference type="STRING" id="7217.A0A0P8ZSQ0"/>
<accession>A0A0P8ZSQ0</accession>